<evidence type="ECO:0000256" key="1">
    <source>
        <dbReference type="SAM" id="Phobius"/>
    </source>
</evidence>
<dbReference type="EMBL" id="ASYU01000208">
    <property type="protein sequence ID" value="EQD96535.1"/>
    <property type="molecule type" value="Genomic_DNA"/>
</dbReference>
<protein>
    <submittedName>
        <fullName evidence="2">Phosphatidate cytidylyltransferase</fullName>
    </submittedName>
</protein>
<sequence length="107" mass="11930">MKEELFKEKSRYITGVVLIVVAGLILYADNLLLFWAVLGGIYAVGFFEALRLFQVKASFSLYLILVLSWVAAYFNGHPVECALISAMVMASVIAYQKAHHSEAILPF</sequence>
<keyword evidence="1" id="KW-0812">Transmembrane</keyword>
<feature type="transmembrane region" description="Helical" evidence="1">
    <location>
        <begin position="34"/>
        <end position="52"/>
    </location>
</feature>
<evidence type="ECO:0000313" key="2">
    <source>
        <dbReference type="EMBL" id="EQD96535.1"/>
    </source>
</evidence>
<accession>T2SW86</accession>
<keyword evidence="2" id="KW-0808">Transferase</keyword>
<keyword evidence="1" id="KW-0472">Membrane</keyword>
<feature type="non-terminal residue" evidence="2">
    <location>
        <position position="107"/>
    </location>
</feature>
<comment type="caution">
    <text evidence="2">The sequence shown here is derived from an EMBL/GenBank/DDBJ whole genome shotgun (WGS) entry which is preliminary data.</text>
</comment>
<evidence type="ECO:0000313" key="3">
    <source>
        <dbReference type="Proteomes" id="UP000015834"/>
    </source>
</evidence>
<proteinExistence type="predicted"/>
<feature type="transmembrane region" description="Helical" evidence="1">
    <location>
        <begin position="59"/>
        <end position="76"/>
    </location>
</feature>
<dbReference type="AlphaFoldDB" id="T2SW86"/>
<organism evidence="2 3">
    <name type="scientific">Helicobacter pylori PZ5056</name>
    <dbReference type="NCBI Taxonomy" id="1337393"/>
    <lineage>
        <taxon>Bacteria</taxon>
        <taxon>Pseudomonadati</taxon>
        <taxon>Campylobacterota</taxon>
        <taxon>Epsilonproteobacteria</taxon>
        <taxon>Campylobacterales</taxon>
        <taxon>Helicobacteraceae</taxon>
        <taxon>Helicobacter</taxon>
    </lineage>
</organism>
<name>T2SW86_HELPX</name>
<dbReference type="Proteomes" id="UP000015834">
    <property type="component" value="Unassembled WGS sequence"/>
</dbReference>
<dbReference type="Pfam" id="PF01148">
    <property type="entry name" value="CTP_transf_1"/>
    <property type="match status" value="1"/>
</dbReference>
<gene>
    <name evidence="2" type="ORF">L933_03205</name>
</gene>
<dbReference type="GO" id="GO:0016779">
    <property type="term" value="F:nucleotidyltransferase activity"/>
    <property type="evidence" value="ECO:0007669"/>
    <property type="project" value="UniProtKB-KW"/>
</dbReference>
<reference evidence="2 3" key="1">
    <citation type="journal article" date="2013" name="Genome Announc.">
        <title>Draft Genome Sequences of Helicobacter pylori Strains Isolated from Regions of Low and High Gastric Cancer Risk in Colombia.</title>
        <authorList>
            <person name="Sheh A."/>
            <person name="Piazuelo M.B."/>
            <person name="Wilson K.T."/>
            <person name="Correa P."/>
            <person name="Fox J.G."/>
        </authorList>
    </citation>
    <scope>NUCLEOTIDE SEQUENCE [LARGE SCALE GENOMIC DNA]</scope>
    <source>
        <strain evidence="2 3">PZ5056</strain>
    </source>
</reference>
<keyword evidence="2" id="KW-0548">Nucleotidyltransferase</keyword>
<keyword evidence="1" id="KW-1133">Transmembrane helix</keyword>
<feature type="transmembrane region" description="Helical" evidence="1">
    <location>
        <begin position="12"/>
        <end position="28"/>
    </location>
</feature>